<protein>
    <submittedName>
        <fullName evidence="3">Class I SAM-dependent methyltransferase</fullName>
    </submittedName>
</protein>
<evidence type="ECO:0000313" key="3">
    <source>
        <dbReference type="EMBL" id="ROH87815.1"/>
    </source>
</evidence>
<reference evidence="3 4" key="1">
    <citation type="submission" date="2018-10" db="EMBL/GenBank/DDBJ databases">
        <authorList>
            <person name="Chen W.-M."/>
        </authorList>
    </citation>
    <scope>NUCLEOTIDE SEQUENCE [LARGE SCALE GENOMIC DNA]</scope>
    <source>
        <strain evidence="3 4">THS-13</strain>
    </source>
</reference>
<proteinExistence type="predicted"/>
<keyword evidence="4" id="KW-1185">Reference proteome</keyword>
<evidence type="ECO:0000313" key="4">
    <source>
        <dbReference type="Proteomes" id="UP000282106"/>
    </source>
</evidence>
<gene>
    <name evidence="3" type="ORF">ED208_13965</name>
</gene>
<organism evidence="3 4">
    <name type="scientific">Stagnimonas aquatica</name>
    <dbReference type="NCBI Taxonomy" id="2689987"/>
    <lineage>
        <taxon>Bacteria</taxon>
        <taxon>Pseudomonadati</taxon>
        <taxon>Pseudomonadota</taxon>
        <taxon>Gammaproteobacteria</taxon>
        <taxon>Nevskiales</taxon>
        <taxon>Nevskiaceae</taxon>
        <taxon>Stagnimonas</taxon>
    </lineage>
</organism>
<dbReference type="SUPFAM" id="SSF53335">
    <property type="entry name" value="S-adenosyl-L-methionine-dependent methyltransferases"/>
    <property type="match status" value="1"/>
</dbReference>
<dbReference type="CDD" id="cd02440">
    <property type="entry name" value="AdoMet_MTases"/>
    <property type="match status" value="1"/>
</dbReference>
<accession>A0A3N0V563</accession>
<dbReference type="InParanoid" id="A0A3N0V563"/>
<comment type="caution">
    <text evidence="3">The sequence shown here is derived from an EMBL/GenBank/DDBJ whole genome shotgun (WGS) entry which is preliminary data.</text>
</comment>
<dbReference type="Pfam" id="PF08241">
    <property type="entry name" value="Methyltransf_11"/>
    <property type="match status" value="1"/>
</dbReference>
<evidence type="ECO:0000259" key="2">
    <source>
        <dbReference type="Pfam" id="PF08241"/>
    </source>
</evidence>
<feature type="domain" description="Methyltransferase type 11" evidence="2">
    <location>
        <begin position="66"/>
        <end position="164"/>
    </location>
</feature>
<dbReference type="PANTHER" id="PTHR44068:SF11">
    <property type="entry name" value="GERANYL DIPHOSPHATE 2-C-METHYLTRANSFERASE"/>
    <property type="match status" value="1"/>
</dbReference>
<name>A0A3N0V563_9GAMM</name>
<dbReference type="RefSeq" id="WP_123212539.1">
    <property type="nucleotide sequence ID" value="NZ_RJVO01000007.1"/>
</dbReference>
<sequence length="274" mass="30351">MLSAHTQDVVTHYTRRHGERGDLFGNQPFANYGYWTRDDLTLEQASEALTELVATTAGLAPGDRVLDVGCGYGAGAVVYARRSRPEWIIGIDVTPVRIDEGHRYVAEQGYADRISLQLGNATAMDFADASFDKLVSVECAFHFDTRADFLREAARVLKPGGSLALTDMIPRRGVDPAVYLRGEQTVNSGVVLDNHPNAYDADAYAAHLRAAGFTDIRIESIVDWTRVRFVQALHRVAAQLDGEKREAILRSARRIQQFIDLGEDYVLVAARKAR</sequence>
<dbReference type="AlphaFoldDB" id="A0A3N0V563"/>
<evidence type="ECO:0000256" key="1">
    <source>
        <dbReference type="ARBA" id="ARBA00022679"/>
    </source>
</evidence>
<dbReference type="Proteomes" id="UP000282106">
    <property type="component" value="Unassembled WGS sequence"/>
</dbReference>
<dbReference type="InterPro" id="IPR013216">
    <property type="entry name" value="Methyltransf_11"/>
</dbReference>
<dbReference type="Gene3D" id="3.40.50.150">
    <property type="entry name" value="Vaccinia Virus protein VP39"/>
    <property type="match status" value="1"/>
</dbReference>
<dbReference type="GO" id="GO:0008757">
    <property type="term" value="F:S-adenosylmethionine-dependent methyltransferase activity"/>
    <property type="evidence" value="ECO:0007669"/>
    <property type="project" value="InterPro"/>
</dbReference>
<keyword evidence="1 3" id="KW-0808">Transferase</keyword>
<dbReference type="InterPro" id="IPR029063">
    <property type="entry name" value="SAM-dependent_MTases_sf"/>
</dbReference>
<dbReference type="PANTHER" id="PTHR44068">
    <property type="entry name" value="ZGC:194242"/>
    <property type="match status" value="1"/>
</dbReference>
<dbReference type="EMBL" id="RJVO01000007">
    <property type="protein sequence ID" value="ROH87815.1"/>
    <property type="molecule type" value="Genomic_DNA"/>
</dbReference>
<dbReference type="InterPro" id="IPR050447">
    <property type="entry name" value="Erg6_SMT_methyltransf"/>
</dbReference>
<dbReference type="GO" id="GO:0032259">
    <property type="term" value="P:methylation"/>
    <property type="evidence" value="ECO:0007669"/>
    <property type="project" value="UniProtKB-KW"/>
</dbReference>
<keyword evidence="3" id="KW-0489">Methyltransferase</keyword>